<feature type="compositionally biased region" description="Basic and acidic residues" evidence="1">
    <location>
        <begin position="1"/>
        <end position="18"/>
    </location>
</feature>
<protein>
    <submittedName>
        <fullName evidence="2">Uncharacterized protein</fullName>
    </submittedName>
</protein>
<accession>A0A1Y6E9L5</accession>
<proteinExistence type="predicted"/>
<feature type="compositionally biased region" description="Basic and acidic residues" evidence="1">
    <location>
        <begin position="39"/>
        <end position="53"/>
    </location>
</feature>
<dbReference type="AlphaFoldDB" id="A0A1Y6E9L5"/>
<dbReference type="Proteomes" id="UP000194420">
    <property type="component" value="Unassembled WGS sequence"/>
</dbReference>
<feature type="compositionally biased region" description="Polar residues" evidence="1">
    <location>
        <begin position="19"/>
        <end position="32"/>
    </location>
</feature>
<keyword evidence="3" id="KW-1185">Reference proteome</keyword>
<feature type="region of interest" description="Disordered" evidence="1">
    <location>
        <begin position="1"/>
        <end position="81"/>
    </location>
</feature>
<sequence length="81" mass="9050">MPERQSRHPDNDLIDRMTENPTPSQQGSSDGNVNVRVGKRGELNRATDPDNREPVIGSDNPLEDAKKGPKTRQAIQESRED</sequence>
<dbReference type="RefSeq" id="WP_086436238.1">
    <property type="nucleotide sequence ID" value="NZ_FXWG01000001.1"/>
</dbReference>
<dbReference type="EMBL" id="FXWG01000001">
    <property type="protein sequence ID" value="SMQ59287.1"/>
    <property type="molecule type" value="Genomic_DNA"/>
</dbReference>
<dbReference type="OrthoDB" id="7428414at2"/>
<reference evidence="3" key="1">
    <citation type="submission" date="2017-04" db="EMBL/GenBank/DDBJ databases">
        <authorList>
            <person name="Varghese N."/>
            <person name="Submissions S."/>
        </authorList>
    </citation>
    <scope>NUCLEOTIDE SEQUENCE [LARGE SCALE GENOMIC DNA]</scope>
</reference>
<gene>
    <name evidence="2" type="ORF">SAMN06297468_0263</name>
</gene>
<organism evidence="2 3">
    <name type="scientific">Altererythrobacter xiamenensis</name>
    <dbReference type="NCBI Taxonomy" id="1316679"/>
    <lineage>
        <taxon>Bacteria</taxon>
        <taxon>Pseudomonadati</taxon>
        <taxon>Pseudomonadota</taxon>
        <taxon>Alphaproteobacteria</taxon>
        <taxon>Sphingomonadales</taxon>
        <taxon>Erythrobacteraceae</taxon>
        <taxon>Altererythrobacter</taxon>
    </lineage>
</organism>
<evidence type="ECO:0000256" key="1">
    <source>
        <dbReference type="SAM" id="MobiDB-lite"/>
    </source>
</evidence>
<name>A0A1Y6E9L5_9SPHN</name>
<evidence type="ECO:0000313" key="2">
    <source>
        <dbReference type="EMBL" id="SMQ59287.1"/>
    </source>
</evidence>
<evidence type="ECO:0000313" key="3">
    <source>
        <dbReference type="Proteomes" id="UP000194420"/>
    </source>
</evidence>